<protein>
    <submittedName>
        <fullName evidence="6">Bifunctional 4-hydroxy-2-oxoglutarate aldolase/2-dehydro-3-deoxy-phosphogluconate aldolase</fullName>
    </submittedName>
</protein>
<comment type="caution">
    <text evidence="6">The sequence shown here is derived from an EMBL/GenBank/DDBJ whole genome shotgun (WGS) entry which is preliminary data.</text>
</comment>
<dbReference type="SUPFAM" id="SSF51569">
    <property type="entry name" value="Aldolase"/>
    <property type="match status" value="1"/>
</dbReference>
<evidence type="ECO:0000256" key="1">
    <source>
        <dbReference type="ARBA" id="ARBA00004761"/>
    </source>
</evidence>
<dbReference type="RefSeq" id="WP_359355812.1">
    <property type="nucleotide sequence ID" value="NZ_JBEYXV010000020.1"/>
</dbReference>
<comment type="subunit">
    <text evidence="3">Homotrimer.</text>
</comment>
<evidence type="ECO:0000256" key="3">
    <source>
        <dbReference type="ARBA" id="ARBA00011233"/>
    </source>
</evidence>
<evidence type="ECO:0000256" key="4">
    <source>
        <dbReference type="ARBA" id="ARBA00023239"/>
    </source>
</evidence>
<accession>A0ABV3BWM3</accession>
<gene>
    <name evidence="6" type="ORF">ABZ921_32770</name>
</gene>
<dbReference type="EMBL" id="JBEYXV010000020">
    <property type="protein sequence ID" value="MEU6825417.1"/>
    <property type="molecule type" value="Genomic_DNA"/>
</dbReference>
<dbReference type="PANTHER" id="PTHR30246:SF1">
    <property type="entry name" value="2-DEHYDRO-3-DEOXY-6-PHOSPHOGALACTONATE ALDOLASE-RELATED"/>
    <property type="match status" value="1"/>
</dbReference>
<sequence>MTTLSDALATTPVIAILRSGSAARFAEVAETLCAEGVRAVEFTLTTPGVLDALREFSQHRPDGLALGAGTVTTPHEAEQAVAAGAGYLITPAVSPAVIAEARKLGVPVLPGALTPTEILGAWQLGAAMVKLFPGSLGGPAYVRAVRAPLPDVPLVPTGGIALEEAPAYLAAGATALGLGGPLIGDACESGDLEALRERAALLVGNLTGTRR</sequence>
<evidence type="ECO:0000313" key="6">
    <source>
        <dbReference type="EMBL" id="MEU6825417.1"/>
    </source>
</evidence>
<keyword evidence="5" id="KW-0119">Carbohydrate metabolism</keyword>
<dbReference type="InterPro" id="IPR000887">
    <property type="entry name" value="Aldlse_KDPG_KHG"/>
</dbReference>
<organism evidence="6 7">
    <name type="scientific">Streptomyces atriruber</name>
    <dbReference type="NCBI Taxonomy" id="545121"/>
    <lineage>
        <taxon>Bacteria</taxon>
        <taxon>Bacillati</taxon>
        <taxon>Actinomycetota</taxon>
        <taxon>Actinomycetes</taxon>
        <taxon>Kitasatosporales</taxon>
        <taxon>Streptomycetaceae</taxon>
        <taxon>Streptomyces</taxon>
    </lineage>
</organism>
<dbReference type="InterPro" id="IPR013785">
    <property type="entry name" value="Aldolase_TIM"/>
</dbReference>
<comment type="similarity">
    <text evidence="2">Belongs to the KHG/KDPG aldolase family.</text>
</comment>
<evidence type="ECO:0000256" key="5">
    <source>
        <dbReference type="ARBA" id="ARBA00023277"/>
    </source>
</evidence>
<dbReference type="Proteomes" id="UP001551176">
    <property type="component" value="Unassembled WGS sequence"/>
</dbReference>
<proteinExistence type="inferred from homology"/>
<evidence type="ECO:0000313" key="7">
    <source>
        <dbReference type="Proteomes" id="UP001551176"/>
    </source>
</evidence>
<keyword evidence="4" id="KW-0456">Lyase</keyword>
<keyword evidence="7" id="KW-1185">Reference proteome</keyword>
<dbReference type="Gene3D" id="3.20.20.70">
    <property type="entry name" value="Aldolase class I"/>
    <property type="match status" value="1"/>
</dbReference>
<comment type="pathway">
    <text evidence="1">Carbohydrate acid metabolism.</text>
</comment>
<reference evidence="6 7" key="1">
    <citation type="submission" date="2024-06" db="EMBL/GenBank/DDBJ databases">
        <title>The Natural Products Discovery Center: Release of the First 8490 Sequenced Strains for Exploring Actinobacteria Biosynthetic Diversity.</title>
        <authorList>
            <person name="Kalkreuter E."/>
            <person name="Kautsar S.A."/>
            <person name="Yang D."/>
            <person name="Bader C.D."/>
            <person name="Teijaro C.N."/>
            <person name="Fluegel L."/>
            <person name="Davis C.M."/>
            <person name="Simpson J.R."/>
            <person name="Lauterbach L."/>
            <person name="Steele A.D."/>
            <person name="Gui C."/>
            <person name="Meng S."/>
            <person name="Li G."/>
            <person name="Viehrig K."/>
            <person name="Ye F."/>
            <person name="Su P."/>
            <person name="Kiefer A.F."/>
            <person name="Nichols A."/>
            <person name="Cepeda A.J."/>
            <person name="Yan W."/>
            <person name="Fan B."/>
            <person name="Jiang Y."/>
            <person name="Adhikari A."/>
            <person name="Zheng C.-J."/>
            <person name="Schuster L."/>
            <person name="Cowan T.M."/>
            <person name="Smanski M.J."/>
            <person name="Chevrette M.G."/>
            <person name="De Carvalho L.P.S."/>
            <person name="Shen B."/>
        </authorList>
    </citation>
    <scope>NUCLEOTIDE SEQUENCE [LARGE SCALE GENOMIC DNA]</scope>
    <source>
        <strain evidence="6 7">NPDC046838</strain>
    </source>
</reference>
<dbReference type="CDD" id="cd00452">
    <property type="entry name" value="KDPG_aldolase"/>
    <property type="match status" value="1"/>
</dbReference>
<dbReference type="NCBIfam" id="TIGR01182">
    <property type="entry name" value="eda"/>
    <property type="match status" value="1"/>
</dbReference>
<dbReference type="PANTHER" id="PTHR30246">
    <property type="entry name" value="2-KETO-3-DEOXY-6-PHOSPHOGLUCONATE ALDOLASE"/>
    <property type="match status" value="1"/>
</dbReference>
<dbReference type="Pfam" id="PF01081">
    <property type="entry name" value="Aldolase"/>
    <property type="match status" value="1"/>
</dbReference>
<name>A0ABV3BWM3_9ACTN</name>
<evidence type="ECO:0000256" key="2">
    <source>
        <dbReference type="ARBA" id="ARBA00006906"/>
    </source>
</evidence>